<name>A0A9P6NVT0_9BASI</name>
<sequence>MLLLLPYGINTSLSSVPPESAITPSALPTTKTHPIFAFFRALTRVTPPESSPDTSKVLPDTTKALTDPARFQLEVRPEDVYKLS</sequence>
<protein>
    <submittedName>
        <fullName evidence="1">Uncharacterized protein</fullName>
    </submittedName>
</protein>
<organism evidence="1 2">
    <name type="scientific">Cronartium quercuum f. sp. fusiforme G11</name>
    <dbReference type="NCBI Taxonomy" id="708437"/>
    <lineage>
        <taxon>Eukaryota</taxon>
        <taxon>Fungi</taxon>
        <taxon>Dikarya</taxon>
        <taxon>Basidiomycota</taxon>
        <taxon>Pucciniomycotina</taxon>
        <taxon>Pucciniomycetes</taxon>
        <taxon>Pucciniales</taxon>
        <taxon>Coleosporiaceae</taxon>
        <taxon>Cronartium</taxon>
    </lineage>
</organism>
<gene>
    <name evidence="1" type="ORF">CROQUDRAFT_87030</name>
</gene>
<dbReference type="AlphaFoldDB" id="A0A9P6NVT0"/>
<reference evidence="1" key="1">
    <citation type="submission" date="2013-11" db="EMBL/GenBank/DDBJ databases">
        <title>Genome sequence of the fusiform rust pathogen reveals effectors for host alternation and coevolution with pine.</title>
        <authorList>
            <consortium name="DOE Joint Genome Institute"/>
            <person name="Smith K."/>
            <person name="Pendleton A."/>
            <person name="Kubisiak T."/>
            <person name="Anderson C."/>
            <person name="Salamov A."/>
            <person name="Aerts A."/>
            <person name="Riley R."/>
            <person name="Clum A."/>
            <person name="Lindquist E."/>
            <person name="Ence D."/>
            <person name="Campbell M."/>
            <person name="Kronenberg Z."/>
            <person name="Feau N."/>
            <person name="Dhillon B."/>
            <person name="Hamelin R."/>
            <person name="Burleigh J."/>
            <person name="Smith J."/>
            <person name="Yandell M."/>
            <person name="Nelson C."/>
            <person name="Grigoriev I."/>
            <person name="Davis J."/>
        </authorList>
    </citation>
    <scope>NUCLEOTIDE SEQUENCE</scope>
    <source>
        <strain evidence="1">G11</strain>
    </source>
</reference>
<evidence type="ECO:0000313" key="1">
    <source>
        <dbReference type="EMBL" id="KAG0151233.1"/>
    </source>
</evidence>
<dbReference type="EMBL" id="MU167214">
    <property type="protein sequence ID" value="KAG0151233.1"/>
    <property type="molecule type" value="Genomic_DNA"/>
</dbReference>
<proteinExistence type="predicted"/>
<dbReference type="Proteomes" id="UP000886653">
    <property type="component" value="Unassembled WGS sequence"/>
</dbReference>
<evidence type="ECO:0000313" key="2">
    <source>
        <dbReference type="Proteomes" id="UP000886653"/>
    </source>
</evidence>
<comment type="caution">
    <text evidence="1">The sequence shown here is derived from an EMBL/GenBank/DDBJ whole genome shotgun (WGS) entry which is preliminary data.</text>
</comment>
<accession>A0A9P6NVT0</accession>
<keyword evidence="2" id="KW-1185">Reference proteome</keyword>